<gene>
    <name evidence="1" type="ORF">PY32053_03040</name>
</gene>
<evidence type="ECO:0000313" key="1">
    <source>
        <dbReference type="EMBL" id="AYF02625.1"/>
    </source>
</evidence>
<dbReference type="EMBL" id="CP031078">
    <property type="protein sequence ID" value="AYF02625.1"/>
    <property type="molecule type" value="Genomic_DNA"/>
</dbReference>
<proteinExistence type="predicted"/>
<sequence>MKRKPTLPGTEPPQRKKLGKRLTHTMVHEIAGLIRLSFEAGEITSVFGLEGPLRAGLRSDMCRNGWSWAEADAMARQLLDSAFQQVRATRPSWSEGQPDWAVSTGAMIERSICARCGKPLPEGKFKFCCNFCAKAHNAMVCRFRNAAENNAYDKVVHFYGRKGSAS</sequence>
<organism evidence="1 2">
    <name type="scientific">Paracoccus yeei</name>
    <dbReference type="NCBI Taxonomy" id="147645"/>
    <lineage>
        <taxon>Bacteria</taxon>
        <taxon>Pseudomonadati</taxon>
        <taxon>Pseudomonadota</taxon>
        <taxon>Alphaproteobacteria</taxon>
        <taxon>Rhodobacterales</taxon>
        <taxon>Paracoccaceae</taxon>
        <taxon>Paracoccus</taxon>
    </lineage>
</organism>
<accession>A0A386UPD0</accession>
<reference evidence="2" key="1">
    <citation type="submission" date="2018-07" db="EMBL/GenBank/DDBJ databases">
        <title>Genome Structure of the Opportunistic Pathogen Paracoccus yeei (Alphaproteobacteria) and Identification of Putative Virulence Factors.</title>
        <authorList>
            <person name="Lasek R."/>
            <person name="Szuplewska M."/>
            <person name="Mitura M."/>
            <person name="Decewicz P."/>
            <person name="Chmielowska C."/>
            <person name="Pawlot A."/>
            <person name="Sentkowska D."/>
            <person name="Czarnecki J."/>
            <person name="Bartosik D."/>
        </authorList>
    </citation>
    <scope>NUCLEOTIDE SEQUENCE [LARGE SCALE GENOMIC DNA]</scope>
    <source>
        <strain evidence="2">CCUG 32053</strain>
    </source>
</reference>
<name>A0A386UPD0_9RHOB</name>
<dbReference type="AlphaFoldDB" id="A0A386UPD0"/>
<protein>
    <submittedName>
        <fullName evidence="1">Uncharacterized protein</fullName>
    </submittedName>
</protein>
<evidence type="ECO:0000313" key="2">
    <source>
        <dbReference type="Proteomes" id="UP000272010"/>
    </source>
</evidence>
<dbReference type="Proteomes" id="UP000272010">
    <property type="component" value="Chromosome"/>
</dbReference>